<protein>
    <submittedName>
        <fullName evidence="1">Phage tail assembly chaperone</fullName>
    </submittedName>
</protein>
<sequence>MAKSKFTLARNPTFKTDVLLPDVGGDPVPVGFEFKYRDRIELASLYAEWGERHKALSEQSEVVGIEQFTALLIDLQVEQLKAVVAGWDIGEEFNDENLRILVRSIAATPSAVLAAYSEAFCNARLGNS</sequence>
<dbReference type="Proteomes" id="UP001159100">
    <property type="component" value="Unassembled WGS sequence"/>
</dbReference>
<name>A0ABT6QGM4_9PSED</name>
<dbReference type="Pfam" id="PF08748">
    <property type="entry name" value="Phage_TAC_4"/>
    <property type="match status" value="1"/>
</dbReference>
<organism evidence="1 2">
    <name type="scientific">Pseudomonas fungipugnans</name>
    <dbReference type="NCBI Taxonomy" id="3024217"/>
    <lineage>
        <taxon>Bacteria</taxon>
        <taxon>Pseudomonadati</taxon>
        <taxon>Pseudomonadota</taxon>
        <taxon>Gammaproteobacteria</taxon>
        <taxon>Pseudomonadales</taxon>
        <taxon>Pseudomonadaceae</taxon>
        <taxon>Pseudomonas</taxon>
    </lineage>
</organism>
<comment type="caution">
    <text evidence="1">The sequence shown here is derived from an EMBL/GenBank/DDBJ whole genome shotgun (WGS) entry which is preliminary data.</text>
</comment>
<dbReference type="InterPro" id="IPR014859">
    <property type="entry name" value="Phage_TAC_4"/>
</dbReference>
<dbReference type="RefSeq" id="WP_282314810.1">
    <property type="nucleotide sequence ID" value="NZ_JARBWL010000001.1"/>
</dbReference>
<reference evidence="1 2" key="1">
    <citation type="submission" date="2023-02" db="EMBL/GenBank/DDBJ databases">
        <title>Pseudomonas chrutzelriedensis sp. nov., a potently antifungal strain isolated from moss.</title>
        <authorList>
            <person name="Schnyder A."/>
            <person name="Kalawong R."/>
            <person name="Eberl L."/>
            <person name="Agnoli K."/>
        </authorList>
    </citation>
    <scope>NUCLEOTIDE SEQUENCE [LARGE SCALE GENOMIC DNA]</scope>
    <source>
        <strain evidence="1 2">681</strain>
    </source>
</reference>
<accession>A0ABT6QGM4</accession>
<gene>
    <name evidence="1" type="ORF">POF45_01105</name>
</gene>
<evidence type="ECO:0000313" key="2">
    <source>
        <dbReference type="Proteomes" id="UP001159100"/>
    </source>
</evidence>
<evidence type="ECO:0000313" key="1">
    <source>
        <dbReference type="EMBL" id="MDI2590030.1"/>
    </source>
</evidence>
<dbReference type="EMBL" id="JARBWL010000001">
    <property type="protein sequence ID" value="MDI2590030.1"/>
    <property type="molecule type" value="Genomic_DNA"/>
</dbReference>
<proteinExistence type="predicted"/>
<keyword evidence="2" id="KW-1185">Reference proteome</keyword>